<reference evidence="1" key="1">
    <citation type="journal article" date="2023" name="Plant J.">
        <title>The genome of the king protea, Protea cynaroides.</title>
        <authorList>
            <person name="Chang J."/>
            <person name="Duong T.A."/>
            <person name="Schoeman C."/>
            <person name="Ma X."/>
            <person name="Roodt D."/>
            <person name="Barker N."/>
            <person name="Li Z."/>
            <person name="Van de Peer Y."/>
            <person name="Mizrachi E."/>
        </authorList>
    </citation>
    <scope>NUCLEOTIDE SEQUENCE</scope>
    <source>
        <tissue evidence="1">Young leaves</tissue>
    </source>
</reference>
<dbReference type="Proteomes" id="UP001141806">
    <property type="component" value="Unassembled WGS sequence"/>
</dbReference>
<comment type="caution">
    <text evidence="1">The sequence shown here is derived from an EMBL/GenBank/DDBJ whole genome shotgun (WGS) entry which is preliminary data.</text>
</comment>
<organism evidence="1 2">
    <name type="scientific">Protea cynaroides</name>
    <dbReference type="NCBI Taxonomy" id="273540"/>
    <lineage>
        <taxon>Eukaryota</taxon>
        <taxon>Viridiplantae</taxon>
        <taxon>Streptophyta</taxon>
        <taxon>Embryophyta</taxon>
        <taxon>Tracheophyta</taxon>
        <taxon>Spermatophyta</taxon>
        <taxon>Magnoliopsida</taxon>
        <taxon>Proteales</taxon>
        <taxon>Proteaceae</taxon>
        <taxon>Protea</taxon>
    </lineage>
</organism>
<accession>A0A9Q0KJ86</accession>
<dbReference type="AlphaFoldDB" id="A0A9Q0KJ86"/>
<dbReference type="EMBL" id="JAMYWD010000005">
    <property type="protein sequence ID" value="KAJ4971226.1"/>
    <property type="molecule type" value="Genomic_DNA"/>
</dbReference>
<protein>
    <submittedName>
        <fullName evidence="1">Uncharacterized protein</fullName>
    </submittedName>
</protein>
<proteinExistence type="predicted"/>
<name>A0A9Q0KJ86_9MAGN</name>
<evidence type="ECO:0000313" key="2">
    <source>
        <dbReference type="Proteomes" id="UP001141806"/>
    </source>
</evidence>
<sequence>MYSGPQQPLAATEMRCKFRKTAFFCGGSDGRREAGKSLDVFGSPATFSSDRNGTHEPNIELQIHICSRSKSQGILVDVSLNGHRTACQAACHQHATSQAK</sequence>
<gene>
    <name evidence="1" type="ORF">NE237_004325</name>
</gene>
<keyword evidence="2" id="KW-1185">Reference proteome</keyword>
<evidence type="ECO:0000313" key="1">
    <source>
        <dbReference type="EMBL" id="KAJ4971226.1"/>
    </source>
</evidence>